<dbReference type="NCBIfam" id="NF008277">
    <property type="entry name" value="PRK11055.1"/>
    <property type="match status" value="1"/>
</dbReference>
<evidence type="ECO:0000313" key="16">
    <source>
        <dbReference type="Proteomes" id="UP000294752"/>
    </source>
</evidence>
<protein>
    <recommendedName>
        <fullName evidence="7 11">Aldose 1-epimerase</fullName>
        <ecNumber evidence="6 11">5.1.3.3</ecNumber>
    </recommendedName>
</protein>
<comment type="subunit">
    <text evidence="5">Monomer.</text>
</comment>
<dbReference type="OrthoDB" id="9779408at2"/>
<feature type="binding site" evidence="14">
    <location>
        <begin position="181"/>
        <end position="183"/>
    </location>
    <ligand>
        <name>beta-D-galactose</name>
        <dbReference type="ChEBI" id="CHEBI:27667"/>
    </ligand>
</feature>
<evidence type="ECO:0000256" key="4">
    <source>
        <dbReference type="ARBA" id="ARBA00006206"/>
    </source>
</evidence>
<evidence type="ECO:0000256" key="12">
    <source>
        <dbReference type="PIRSR" id="PIRSR005096-1"/>
    </source>
</evidence>
<evidence type="ECO:0000256" key="6">
    <source>
        <dbReference type="ARBA" id="ARBA00013185"/>
    </source>
</evidence>
<comment type="pathway">
    <text evidence="3 11">Carbohydrate metabolism; hexose metabolism.</text>
</comment>
<dbReference type="RefSeq" id="WP_133640361.1">
    <property type="nucleotide sequence ID" value="NZ_SNZV01000004.1"/>
</dbReference>
<organism evidence="15 16">
    <name type="scientific">Sphingobacterium paludis</name>
    <dbReference type="NCBI Taxonomy" id="1476465"/>
    <lineage>
        <taxon>Bacteria</taxon>
        <taxon>Pseudomonadati</taxon>
        <taxon>Bacteroidota</taxon>
        <taxon>Sphingobacteriia</taxon>
        <taxon>Sphingobacteriales</taxon>
        <taxon>Sphingobacteriaceae</taxon>
        <taxon>Sphingobacterium</taxon>
    </lineage>
</organism>
<dbReference type="GO" id="GO:0030246">
    <property type="term" value="F:carbohydrate binding"/>
    <property type="evidence" value="ECO:0007669"/>
    <property type="project" value="InterPro"/>
</dbReference>
<comment type="similarity">
    <text evidence="4 11">Belongs to the aldose epimerase family.</text>
</comment>
<comment type="caution">
    <text evidence="15">The sequence shown here is derived from an EMBL/GenBank/DDBJ whole genome shotgun (WGS) entry which is preliminary data.</text>
</comment>
<feature type="active site" description="Proton donor" evidence="12">
    <location>
        <position position="181"/>
    </location>
</feature>
<dbReference type="PANTHER" id="PTHR10091:SF0">
    <property type="entry name" value="GALACTOSE MUTAROTASE"/>
    <property type="match status" value="1"/>
</dbReference>
<keyword evidence="8" id="KW-0106">Calcium</keyword>
<evidence type="ECO:0000256" key="14">
    <source>
        <dbReference type="PIRSR" id="PIRSR005096-3"/>
    </source>
</evidence>
<dbReference type="Gene3D" id="2.70.98.10">
    <property type="match status" value="1"/>
</dbReference>
<dbReference type="Pfam" id="PF01263">
    <property type="entry name" value="Aldose_epim"/>
    <property type="match status" value="1"/>
</dbReference>
<evidence type="ECO:0000313" key="15">
    <source>
        <dbReference type="EMBL" id="TDS14095.1"/>
    </source>
</evidence>
<dbReference type="UniPathway" id="UPA00242"/>
<dbReference type="PROSITE" id="PS00545">
    <property type="entry name" value="ALDOSE_1_EPIMERASE"/>
    <property type="match status" value="1"/>
</dbReference>
<dbReference type="InterPro" id="IPR047215">
    <property type="entry name" value="Galactose_mutarotase-like"/>
</dbReference>
<dbReference type="InterPro" id="IPR014718">
    <property type="entry name" value="GH-type_carb-bd"/>
</dbReference>
<dbReference type="EMBL" id="SNZV01000004">
    <property type="protein sequence ID" value="TDS14095.1"/>
    <property type="molecule type" value="Genomic_DNA"/>
</dbReference>
<feature type="active site" description="Proton acceptor" evidence="12">
    <location>
        <position position="316"/>
    </location>
</feature>
<reference evidence="15 16" key="1">
    <citation type="submission" date="2019-03" db="EMBL/GenBank/DDBJ databases">
        <title>Genomic Encyclopedia of Type Strains, Phase III (KMG-III): the genomes of soil and plant-associated and newly described type strains.</title>
        <authorList>
            <person name="Whitman W."/>
        </authorList>
    </citation>
    <scope>NUCLEOTIDE SEQUENCE [LARGE SCALE GENOMIC DNA]</scope>
    <source>
        <strain evidence="15 16">CGMCC 1.12801</strain>
    </source>
</reference>
<evidence type="ECO:0000256" key="11">
    <source>
        <dbReference type="PIRNR" id="PIRNR005096"/>
    </source>
</evidence>
<dbReference type="InterPro" id="IPR011013">
    <property type="entry name" value="Gal_mutarotase_sf_dom"/>
</dbReference>
<evidence type="ECO:0000256" key="3">
    <source>
        <dbReference type="ARBA" id="ARBA00005028"/>
    </source>
</evidence>
<dbReference type="PIRSF" id="PIRSF005096">
    <property type="entry name" value="GALM"/>
    <property type="match status" value="1"/>
</dbReference>
<keyword evidence="10 11" id="KW-0119">Carbohydrate metabolism</keyword>
<gene>
    <name evidence="15" type="ORF">B0I21_104424</name>
</gene>
<dbReference type="AlphaFoldDB" id="A0A4R7D3A2"/>
<evidence type="ECO:0000256" key="9">
    <source>
        <dbReference type="ARBA" id="ARBA00023235"/>
    </source>
</evidence>
<dbReference type="CDD" id="cd09019">
    <property type="entry name" value="galactose_mutarotase_like"/>
    <property type="match status" value="1"/>
</dbReference>
<name>A0A4R7D3A2_9SPHI</name>
<dbReference type="InterPro" id="IPR008183">
    <property type="entry name" value="Aldose_1/G6P_1-epimerase"/>
</dbReference>
<comment type="cofactor">
    <cofactor evidence="2">
        <name>Ca(2+)</name>
        <dbReference type="ChEBI" id="CHEBI:29108"/>
    </cofactor>
</comment>
<evidence type="ECO:0000256" key="7">
    <source>
        <dbReference type="ARBA" id="ARBA00014165"/>
    </source>
</evidence>
<dbReference type="GO" id="GO:0033499">
    <property type="term" value="P:galactose catabolic process via UDP-galactose, Leloir pathway"/>
    <property type="evidence" value="ECO:0007669"/>
    <property type="project" value="TreeGrafter"/>
</dbReference>
<dbReference type="InterPro" id="IPR018052">
    <property type="entry name" value="Ald1_epimerase_CS"/>
</dbReference>
<comment type="catalytic activity">
    <reaction evidence="1 11">
        <text>alpha-D-glucose = beta-D-glucose</text>
        <dbReference type="Rhea" id="RHEA:10264"/>
        <dbReference type="ChEBI" id="CHEBI:15903"/>
        <dbReference type="ChEBI" id="CHEBI:17925"/>
        <dbReference type="EC" id="5.1.3.3"/>
    </reaction>
</comment>
<proteinExistence type="inferred from homology"/>
<feature type="binding site" evidence="13">
    <location>
        <position position="253"/>
    </location>
    <ligand>
        <name>beta-D-galactose</name>
        <dbReference type="ChEBI" id="CHEBI:27667"/>
    </ligand>
</feature>
<dbReference type="EC" id="5.1.3.3" evidence="6 11"/>
<dbReference type="Proteomes" id="UP000294752">
    <property type="component" value="Unassembled WGS sequence"/>
</dbReference>
<evidence type="ECO:0000256" key="2">
    <source>
        <dbReference type="ARBA" id="ARBA00001913"/>
    </source>
</evidence>
<dbReference type="GO" id="GO:0005737">
    <property type="term" value="C:cytoplasm"/>
    <property type="evidence" value="ECO:0007669"/>
    <property type="project" value="TreeGrafter"/>
</dbReference>
<dbReference type="GO" id="GO:0006006">
    <property type="term" value="P:glucose metabolic process"/>
    <property type="evidence" value="ECO:0007669"/>
    <property type="project" value="TreeGrafter"/>
</dbReference>
<sequence length="354" mass="39552">MAYKLPDLAAFEYKIEQKNTHLVVLKNRSGMQVAFTDYGARIVSILVPDKFGDLRDVVLGFNSIQEYINADEQYHGATIGRYANRIANGEFSIGGQNYILEQNNGSNCLHGGPTGFHTKVWDRQVSFTNKIDFYYVSEDGEEGFPGNLKVCVSYELTEDNEIMISYKAETDEETVINLTNHAYFNLDGEGHSDILQHWVTIPSDHFIPIDENQIPEGIEAPVDDTAFDFRTPKQVFADIDRQEKQLVHGSGYDHSFVNTQPFSLPAASAHASSSGIKLDVFTTEPAVQFYTGNFLTGNDTGKSGGTYFSRSAFCFETQHYPDSPNQPSFPSTRLAAGEVFESKTIYRFSIQKGS</sequence>
<dbReference type="InterPro" id="IPR015443">
    <property type="entry name" value="Aldose_1-epimerase"/>
</dbReference>
<evidence type="ECO:0000256" key="10">
    <source>
        <dbReference type="ARBA" id="ARBA00023277"/>
    </source>
</evidence>
<evidence type="ECO:0000256" key="8">
    <source>
        <dbReference type="ARBA" id="ARBA00022837"/>
    </source>
</evidence>
<accession>A0A4R7D3A2</accession>
<dbReference type="SUPFAM" id="SSF74650">
    <property type="entry name" value="Galactose mutarotase-like"/>
    <property type="match status" value="1"/>
</dbReference>
<feature type="binding site" evidence="14">
    <location>
        <begin position="84"/>
        <end position="85"/>
    </location>
    <ligand>
        <name>beta-D-galactose</name>
        <dbReference type="ChEBI" id="CHEBI:27667"/>
    </ligand>
</feature>
<keyword evidence="9 11" id="KW-0413">Isomerase</keyword>
<dbReference type="PANTHER" id="PTHR10091">
    <property type="entry name" value="ALDOSE-1-EPIMERASE"/>
    <property type="match status" value="1"/>
</dbReference>
<evidence type="ECO:0000256" key="13">
    <source>
        <dbReference type="PIRSR" id="PIRSR005096-2"/>
    </source>
</evidence>
<evidence type="ECO:0000256" key="1">
    <source>
        <dbReference type="ARBA" id="ARBA00001614"/>
    </source>
</evidence>
<keyword evidence="16" id="KW-1185">Reference proteome</keyword>
<dbReference type="GO" id="GO:0004034">
    <property type="term" value="F:aldose 1-epimerase activity"/>
    <property type="evidence" value="ECO:0007669"/>
    <property type="project" value="UniProtKB-EC"/>
</dbReference>
<evidence type="ECO:0000256" key="5">
    <source>
        <dbReference type="ARBA" id="ARBA00011245"/>
    </source>
</evidence>